<reference evidence="2 3" key="1">
    <citation type="submission" date="2018-06" db="EMBL/GenBank/DDBJ databases">
        <title>Genomic Encyclopedia of Type Strains, Phase IV (KMG-IV): sequencing the most valuable type-strain genomes for metagenomic binning, comparative biology and taxonomic classification.</title>
        <authorList>
            <person name="Goeker M."/>
        </authorList>
    </citation>
    <scope>NUCLEOTIDE SEQUENCE [LARGE SCALE GENOMIC DNA]</scope>
    <source>
        <strain evidence="2 3">DSM 44599</strain>
    </source>
</reference>
<evidence type="ECO:0000256" key="1">
    <source>
        <dbReference type="SAM" id="Phobius"/>
    </source>
</evidence>
<proteinExistence type="predicted"/>
<name>A0A366D0U7_9NOCA</name>
<dbReference type="InterPro" id="IPR025597">
    <property type="entry name" value="DUF4345"/>
</dbReference>
<accession>A0A366D0U7</accession>
<sequence length="124" mass="12721">MPVVLIAVVAVFFAAMGGYGLLRPRQLAEVVGLLADRADADAEVRAVYGGFGLAIAVVLGLAAADIGELRPGVCVTVAAALGGMAFGRIWSAFSERPSAFFPVWFFLLVELILAGLLGTAVALG</sequence>
<keyword evidence="1" id="KW-0812">Transmembrane</keyword>
<keyword evidence="1" id="KW-0472">Membrane</keyword>
<dbReference type="EMBL" id="QNRE01000019">
    <property type="protein sequence ID" value="RBO83129.1"/>
    <property type="molecule type" value="Genomic_DNA"/>
</dbReference>
<dbReference type="OrthoDB" id="8481950at2"/>
<dbReference type="Proteomes" id="UP000252586">
    <property type="component" value="Unassembled WGS sequence"/>
</dbReference>
<dbReference type="STRING" id="1210090.GCA_001613185_04888"/>
<keyword evidence="3" id="KW-1185">Reference proteome</keyword>
<evidence type="ECO:0000313" key="2">
    <source>
        <dbReference type="EMBL" id="RBO83129.1"/>
    </source>
</evidence>
<protein>
    <submittedName>
        <fullName evidence="2">Uncharacterized protein DUF4345</fullName>
    </submittedName>
</protein>
<keyword evidence="1" id="KW-1133">Transmembrane helix</keyword>
<organism evidence="2 3">
    <name type="scientific">Nocardia puris</name>
    <dbReference type="NCBI Taxonomy" id="208602"/>
    <lineage>
        <taxon>Bacteria</taxon>
        <taxon>Bacillati</taxon>
        <taxon>Actinomycetota</taxon>
        <taxon>Actinomycetes</taxon>
        <taxon>Mycobacteriales</taxon>
        <taxon>Nocardiaceae</taxon>
        <taxon>Nocardia</taxon>
    </lineage>
</organism>
<dbReference type="Pfam" id="PF14248">
    <property type="entry name" value="DUF4345"/>
    <property type="match status" value="1"/>
</dbReference>
<feature type="transmembrane region" description="Helical" evidence="1">
    <location>
        <begin position="73"/>
        <end position="93"/>
    </location>
</feature>
<evidence type="ECO:0000313" key="3">
    <source>
        <dbReference type="Proteomes" id="UP000252586"/>
    </source>
</evidence>
<dbReference type="RefSeq" id="WP_067511552.1">
    <property type="nucleotide sequence ID" value="NZ_CP107943.1"/>
</dbReference>
<dbReference type="AlphaFoldDB" id="A0A366D0U7"/>
<gene>
    <name evidence="2" type="ORF">DFR74_11951</name>
</gene>
<feature type="transmembrane region" description="Helical" evidence="1">
    <location>
        <begin position="99"/>
        <end position="123"/>
    </location>
</feature>
<feature type="transmembrane region" description="Helical" evidence="1">
    <location>
        <begin position="46"/>
        <end position="66"/>
    </location>
</feature>
<comment type="caution">
    <text evidence="2">The sequence shown here is derived from an EMBL/GenBank/DDBJ whole genome shotgun (WGS) entry which is preliminary data.</text>
</comment>